<reference evidence="3" key="1">
    <citation type="submission" date="2021-02" db="EMBL/GenBank/DDBJ databases">
        <authorList>
            <person name="Nowell W R."/>
        </authorList>
    </citation>
    <scope>NUCLEOTIDE SEQUENCE</scope>
</reference>
<dbReference type="OrthoDB" id="10068799at2759"/>
<feature type="region of interest" description="Disordered" evidence="1">
    <location>
        <begin position="145"/>
        <end position="193"/>
    </location>
</feature>
<protein>
    <submittedName>
        <fullName evidence="3">Uncharacterized protein</fullName>
    </submittedName>
</protein>
<keyword evidence="4" id="KW-1185">Reference proteome</keyword>
<dbReference type="EMBL" id="CAJNOJ010000919">
    <property type="protein sequence ID" value="CAF1533686.1"/>
    <property type="molecule type" value="Genomic_DNA"/>
</dbReference>
<dbReference type="EMBL" id="CAJNOR010013217">
    <property type="protein sequence ID" value="CAF1672104.1"/>
    <property type="molecule type" value="Genomic_DNA"/>
</dbReference>
<proteinExistence type="predicted"/>
<accession>A0A816GBR5</accession>
<feature type="compositionally biased region" description="Low complexity" evidence="1">
    <location>
        <begin position="150"/>
        <end position="188"/>
    </location>
</feature>
<evidence type="ECO:0000313" key="3">
    <source>
        <dbReference type="EMBL" id="CAF1672104.1"/>
    </source>
</evidence>
<evidence type="ECO:0000313" key="4">
    <source>
        <dbReference type="Proteomes" id="UP000663828"/>
    </source>
</evidence>
<sequence>MGFDGIRWDPNEYLRSSGPIIHQSPFNQEAIRLYPSLTVLLNKKLCKVKPINPLYSPTLIRIFYRWWAYLPLWTGLLCNFKERYAKNIQKITSTTFNHIRHSNALIESYFRTMEKSIFQEQVYSRPYLAINDLYPCINTQFKANDESEDSTTASSNKQSSSSSRSRNTDNDTSSSSSLSERKNSVSSSLNADSPVSNNFATDIVMNLDTPVGDENGQNDISCEGEFGSDSNSSMASTVYPSVNSTNLPTQHYLSQTSPLKDTFHPETTVFGETLRWSKFQTKNALFEGRRYTLTFTCPIDTALFALYFIYRVNDFVCEEMNDALGTSPYATLVKTFRIVDKDGWDAARISWLLHFNLLKTSDRTKSLFGSVDEIVFCFLKNTQRHSTTITCTNPHCTQRKRVISSTEIGL</sequence>
<evidence type="ECO:0000256" key="1">
    <source>
        <dbReference type="SAM" id="MobiDB-lite"/>
    </source>
</evidence>
<evidence type="ECO:0000313" key="2">
    <source>
        <dbReference type="EMBL" id="CAF1533686.1"/>
    </source>
</evidence>
<organism evidence="3 4">
    <name type="scientific">Adineta ricciae</name>
    <name type="common">Rotifer</name>
    <dbReference type="NCBI Taxonomy" id="249248"/>
    <lineage>
        <taxon>Eukaryota</taxon>
        <taxon>Metazoa</taxon>
        <taxon>Spiralia</taxon>
        <taxon>Gnathifera</taxon>
        <taxon>Rotifera</taxon>
        <taxon>Eurotatoria</taxon>
        <taxon>Bdelloidea</taxon>
        <taxon>Adinetida</taxon>
        <taxon>Adinetidae</taxon>
        <taxon>Adineta</taxon>
    </lineage>
</organism>
<dbReference type="Proteomes" id="UP000663852">
    <property type="component" value="Unassembled WGS sequence"/>
</dbReference>
<comment type="caution">
    <text evidence="3">The sequence shown here is derived from an EMBL/GenBank/DDBJ whole genome shotgun (WGS) entry which is preliminary data.</text>
</comment>
<dbReference type="Proteomes" id="UP000663828">
    <property type="component" value="Unassembled WGS sequence"/>
</dbReference>
<gene>
    <name evidence="2" type="ORF">EDS130_LOCUS44777</name>
    <name evidence="3" type="ORF">XAT740_LOCUS58884</name>
</gene>
<name>A0A816GBR5_ADIRI</name>
<dbReference type="AlphaFoldDB" id="A0A816GBR5"/>